<evidence type="ECO:0000259" key="7">
    <source>
        <dbReference type="PROSITE" id="PS50109"/>
    </source>
</evidence>
<dbReference type="GO" id="GO:0000155">
    <property type="term" value="F:phosphorelay sensor kinase activity"/>
    <property type="evidence" value="ECO:0007669"/>
    <property type="project" value="InterPro"/>
</dbReference>
<dbReference type="InterPro" id="IPR003661">
    <property type="entry name" value="HisK_dim/P_dom"/>
</dbReference>
<dbReference type="CDD" id="cd00075">
    <property type="entry name" value="HATPase"/>
    <property type="match status" value="1"/>
</dbReference>
<evidence type="ECO:0000256" key="6">
    <source>
        <dbReference type="SAM" id="Phobius"/>
    </source>
</evidence>
<reference evidence="8 9" key="1">
    <citation type="submission" date="2017-08" db="EMBL/GenBank/DDBJ databases">
        <title>Mechanisms for carbon and nitrogen cycling indicate functional differentiation within the Candidate Phyla Radiation.</title>
        <authorList>
            <person name="Danczak R.E."/>
            <person name="Johnston M.D."/>
            <person name="Kenah C."/>
            <person name="Slattery M."/>
            <person name="Wrighton K.C."/>
            <person name="Wilkins M.J."/>
        </authorList>
    </citation>
    <scope>NUCLEOTIDE SEQUENCE [LARGE SCALE GENOMIC DNA]</scope>
    <source>
        <strain evidence="8">Gr01-1014_85</strain>
    </source>
</reference>
<sequence length="503" mass="55921">MANQLEVSRSYIEQRLARVLRFEVFFVLAIYLISLVSILLINQQQQLNSLRLVKLETERSLYSQATASLNQALSLFKAARLEPTSLGELNLNSSLTALLAASHQDWLTLKQAIISSEGPDDLKNRRLDQAAALQAQDDRLAEILSELNGFAYRNGLAIGPADEATTKARLTEIVALERQLKIKGDELKLSIDNAADLELAGQGFYRQLLIIALALQGLAIVISLIILAKRYVLPSFSQILEKLIKQNLELRQVDSLKTEFLSVASHQFKSPLTAIKVSLDLLGQTTPDQPLTIEQQGLIRQAVNTNQEMIKLVSNLLNVSRIEQGRFQPKPVPTDIVPLLRSLIEQSAELAKQSQVRLLYQFATPELWVNIDAVILKEAMQNLIDNAINYNRRPGEVRLATRTVGDQHQIIVSDTGHGIPPSDMNNLFSKFYRGQNARSLRPDGSGLGLFLVKEAIESFYGTIQCQSELEKGTTFIISLPVMPTKVTVVNNEAPVKPDQTAKL</sequence>
<dbReference type="Gene3D" id="1.10.287.130">
    <property type="match status" value="1"/>
</dbReference>
<gene>
    <name evidence="8" type="ORF">CEO22_443</name>
</gene>
<feature type="transmembrane region" description="Helical" evidence="6">
    <location>
        <begin position="208"/>
        <end position="228"/>
    </location>
</feature>
<comment type="catalytic activity">
    <reaction evidence="1">
        <text>ATP + protein L-histidine = ADP + protein N-phospho-L-histidine.</text>
        <dbReference type="EC" id="2.7.13.3"/>
    </reaction>
</comment>
<dbReference type="Pfam" id="PF00512">
    <property type="entry name" value="HisKA"/>
    <property type="match status" value="1"/>
</dbReference>
<evidence type="ECO:0000256" key="3">
    <source>
        <dbReference type="ARBA" id="ARBA00022553"/>
    </source>
</evidence>
<dbReference type="Pfam" id="PF02518">
    <property type="entry name" value="HATPase_c"/>
    <property type="match status" value="1"/>
</dbReference>
<dbReference type="InterPro" id="IPR036890">
    <property type="entry name" value="HATPase_C_sf"/>
</dbReference>
<feature type="domain" description="Histidine kinase" evidence="7">
    <location>
        <begin position="263"/>
        <end position="483"/>
    </location>
</feature>
<dbReference type="InterPro" id="IPR003594">
    <property type="entry name" value="HATPase_dom"/>
</dbReference>
<dbReference type="InterPro" id="IPR004358">
    <property type="entry name" value="Sig_transdc_His_kin-like_C"/>
</dbReference>
<keyword evidence="6" id="KW-1133">Transmembrane helix</keyword>
<evidence type="ECO:0000313" key="9">
    <source>
        <dbReference type="Proteomes" id="UP000316253"/>
    </source>
</evidence>
<name>A0A554JB22_9BACT</name>
<dbReference type="InterPro" id="IPR036097">
    <property type="entry name" value="HisK_dim/P_sf"/>
</dbReference>
<dbReference type="CDD" id="cd00082">
    <property type="entry name" value="HisKA"/>
    <property type="match status" value="1"/>
</dbReference>
<dbReference type="AlphaFoldDB" id="A0A554JB22"/>
<keyword evidence="6" id="KW-0472">Membrane</keyword>
<accession>A0A554JB22</accession>
<dbReference type="PROSITE" id="PS50109">
    <property type="entry name" value="HIS_KIN"/>
    <property type="match status" value="1"/>
</dbReference>
<keyword evidence="5 8" id="KW-0418">Kinase</keyword>
<dbReference type="InterPro" id="IPR005467">
    <property type="entry name" value="His_kinase_dom"/>
</dbReference>
<dbReference type="PANTHER" id="PTHR43547:SF2">
    <property type="entry name" value="HYBRID SIGNAL TRANSDUCTION HISTIDINE KINASE C"/>
    <property type="match status" value="1"/>
</dbReference>
<comment type="caution">
    <text evidence="8">The sequence shown here is derived from an EMBL/GenBank/DDBJ whole genome shotgun (WGS) entry which is preliminary data.</text>
</comment>
<dbReference type="SUPFAM" id="SSF55874">
    <property type="entry name" value="ATPase domain of HSP90 chaperone/DNA topoisomerase II/histidine kinase"/>
    <property type="match status" value="1"/>
</dbReference>
<organism evidence="8 9">
    <name type="scientific">Candidatus Berkelbacteria bacterium Gr01-1014_85</name>
    <dbReference type="NCBI Taxonomy" id="2017150"/>
    <lineage>
        <taxon>Bacteria</taxon>
        <taxon>Candidatus Berkelbacteria</taxon>
    </lineage>
</organism>
<evidence type="ECO:0000256" key="4">
    <source>
        <dbReference type="ARBA" id="ARBA00022679"/>
    </source>
</evidence>
<dbReference type="EC" id="2.7.13.3" evidence="2"/>
<evidence type="ECO:0000313" key="8">
    <source>
        <dbReference type="EMBL" id="TSC65556.1"/>
    </source>
</evidence>
<keyword evidence="3" id="KW-0597">Phosphoprotein</keyword>
<dbReference type="PRINTS" id="PR00344">
    <property type="entry name" value="BCTRLSENSOR"/>
</dbReference>
<dbReference type="SUPFAM" id="SSF47384">
    <property type="entry name" value="Homodimeric domain of signal transducing histidine kinase"/>
    <property type="match status" value="1"/>
</dbReference>
<dbReference type="Proteomes" id="UP000316253">
    <property type="component" value="Unassembled WGS sequence"/>
</dbReference>
<dbReference type="Gene3D" id="3.30.565.10">
    <property type="entry name" value="Histidine kinase-like ATPase, C-terminal domain"/>
    <property type="match status" value="1"/>
</dbReference>
<dbReference type="SMART" id="SM00388">
    <property type="entry name" value="HisKA"/>
    <property type="match status" value="1"/>
</dbReference>
<evidence type="ECO:0000256" key="5">
    <source>
        <dbReference type="ARBA" id="ARBA00022777"/>
    </source>
</evidence>
<dbReference type="SMART" id="SM00387">
    <property type="entry name" value="HATPase_c"/>
    <property type="match status" value="1"/>
</dbReference>
<dbReference type="EMBL" id="VMFD01000038">
    <property type="protein sequence ID" value="TSC65556.1"/>
    <property type="molecule type" value="Genomic_DNA"/>
</dbReference>
<keyword evidence="4" id="KW-0808">Transferase</keyword>
<evidence type="ECO:0000256" key="2">
    <source>
        <dbReference type="ARBA" id="ARBA00012438"/>
    </source>
</evidence>
<dbReference type="FunFam" id="3.30.565.10:FF:000006">
    <property type="entry name" value="Sensor histidine kinase WalK"/>
    <property type="match status" value="1"/>
</dbReference>
<evidence type="ECO:0000256" key="1">
    <source>
        <dbReference type="ARBA" id="ARBA00000085"/>
    </source>
</evidence>
<keyword evidence="6" id="KW-0812">Transmembrane</keyword>
<proteinExistence type="predicted"/>
<protein>
    <recommendedName>
        <fullName evidence="2">histidine kinase</fullName>
        <ecNumber evidence="2">2.7.13.3</ecNumber>
    </recommendedName>
</protein>
<dbReference type="PANTHER" id="PTHR43547">
    <property type="entry name" value="TWO-COMPONENT HISTIDINE KINASE"/>
    <property type="match status" value="1"/>
</dbReference>
<feature type="transmembrane region" description="Helical" evidence="6">
    <location>
        <begin position="20"/>
        <end position="41"/>
    </location>
</feature>